<dbReference type="SUPFAM" id="SSF51283">
    <property type="entry name" value="dUTPase-like"/>
    <property type="match status" value="2"/>
</dbReference>
<reference evidence="7" key="1">
    <citation type="submission" date="2011-12" db="EMBL/GenBank/DDBJ databases">
        <title>Comparative genomics of primate cytomegaloviruses.</title>
        <authorList>
            <person name="Davison A.J."/>
            <person name="Holton M."/>
            <person name="Dolan A."/>
            <person name="Dargan D.J."/>
            <person name="Gatherer D."/>
            <person name="Hayward G.S."/>
        </authorList>
    </citation>
    <scope>NUCLEOTIDE SEQUENCE [LARGE SCALE GENOMIC DNA]</scope>
    <source>
        <strain evidence="7">S34E</strain>
    </source>
</reference>
<keyword evidence="3" id="KW-0460">Magnesium</keyword>
<dbReference type="Proteomes" id="UP000113968">
    <property type="component" value="Segment"/>
</dbReference>
<dbReference type="EMBL" id="FJ483970">
    <property type="protein sequence ID" value="AEV80767.1"/>
    <property type="molecule type" value="Genomic_DNA"/>
</dbReference>
<sequence>MMVSILTDRLSHHFILSSPRKSRLQPFFKTPLIKDETAQDDGEQQLFFNLRFCIRSISERTAIHYPLPASAREQTQRKIPYKWTPSSFFVKQHQTRLTFFNKHIVWLSEDRNTTLPLGVDVYIPTGHFAITFYRCLDLSFICMADLIESGLQTPKVQIVNLTDKFQAISPYAIEGDICVFPCLLPEPWQVINLPQPTDKRFFLVKLQAPVILEPGQVRTIFLDIAYLYPFGACALIFGTRHFNRTGVLIRPTIWLPGTVATVTVANISNNSVRLTTQAALVKIVFTSYHFAYLLVDTHPIGQIIVPPVPEVGFTHTPDSAFLKQLSASASASSSSASPSAATTAAASVPAPTTTTSSPVTVKPLSPLTVTALSTLATASASSPLRSSSSSNSPRSPQSPRPQRPPRSSRSRSSRSSPASASPPTIILPSSSSSSSK</sequence>
<keyword evidence="8" id="KW-1185">Reference proteome</keyword>
<dbReference type="Pfam" id="PF00692">
    <property type="entry name" value="dUTPase"/>
    <property type="match status" value="1"/>
</dbReference>
<feature type="compositionally biased region" description="Low complexity" evidence="5">
    <location>
        <begin position="413"/>
        <end position="436"/>
    </location>
</feature>
<evidence type="ECO:0000256" key="5">
    <source>
        <dbReference type="SAM" id="MobiDB-lite"/>
    </source>
</evidence>
<keyword evidence="1" id="KW-0479">Metal-binding</keyword>
<keyword evidence="2" id="KW-0378">Hydrolase</keyword>
<dbReference type="InterPro" id="IPR034745">
    <property type="entry name" value="HSV_DUT"/>
</dbReference>
<evidence type="ECO:0000256" key="3">
    <source>
        <dbReference type="ARBA" id="ARBA00022842"/>
    </source>
</evidence>
<protein>
    <submittedName>
        <fullName evidence="7">Deoxyuridine triphosphatase</fullName>
    </submittedName>
</protein>
<evidence type="ECO:0000256" key="2">
    <source>
        <dbReference type="ARBA" id="ARBA00022801"/>
    </source>
</evidence>
<dbReference type="HAMAP" id="MF_04031">
    <property type="entry name" value="HSV_DUT"/>
    <property type="match status" value="1"/>
</dbReference>
<dbReference type="Gene3D" id="2.70.40.10">
    <property type="match status" value="2"/>
</dbReference>
<dbReference type="InterPro" id="IPR029054">
    <property type="entry name" value="dUTPase-like"/>
</dbReference>
<evidence type="ECO:0000313" key="7">
    <source>
        <dbReference type="EMBL" id="AEV80767.1"/>
    </source>
</evidence>
<evidence type="ECO:0000256" key="4">
    <source>
        <dbReference type="ARBA" id="ARBA00023080"/>
    </source>
</evidence>
<feature type="compositionally biased region" description="Low complexity" evidence="5">
    <location>
        <begin position="378"/>
        <end position="395"/>
    </location>
</feature>
<feature type="region of interest" description="Disordered" evidence="5">
    <location>
        <begin position="378"/>
        <end position="436"/>
    </location>
</feature>
<evidence type="ECO:0000256" key="1">
    <source>
        <dbReference type="ARBA" id="ARBA00022723"/>
    </source>
</evidence>
<dbReference type="OrthoDB" id="5564at10239"/>
<evidence type="ECO:0000259" key="6">
    <source>
        <dbReference type="Pfam" id="PF00692"/>
    </source>
</evidence>
<accession>G8XUD7</accession>
<dbReference type="RefSeq" id="YP_004940088.1">
    <property type="nucleotide sequence ID" value="NC_016447.1"/>
</dbReference>
<feature type="domain" description="dUTPase-like" evidence="6">
    <location>
        <begin position="204"/>
        <end position="288"/>
    </location>
</feature>
<gene>
    <name evidence="7" type="primary">UL72</name>
</gene>
<dbReference type="GO" id="GO:0046872">
    <property type="term" value="F:metal ion binding"/>
    <property type="evidence" value="ECO:0007669"/>
    <property type="project" value="UniProtKB-KW"/>
</dbReference>
<keyword evidence="4" id="KW-0546">Nucleotide metabolism</keyword>
<dbReference type="GeneID" id="11464135"/>
<organism evidence="7 8">
    <name type="scientific">Aotine betaherpesvirus 1</name>
    <dbReference type="NCBI Taxonomy" id="50290"/>
    <lineage>
        <taxon>Viruses</taxon>
        <taxon>Duplodnaviria</taxon>
        <taxon>Heunggongvirae</taxon>
        <taxon>Peploviricota</taxon>
        <taxon>Herviviricetes</taxon>
        <taxon>Herpesvirales</taxon>
        <taxon>Orthoherpesviridae</taxon>
        <taxon>Betaherpesvirinae</taxon>
        <taxon>Cytomegalovirus</taxon>
        <taxon>Cytomegalovirus aotinebeta1</taxon>
    </lineage>
</organism>
<proteinExistence type="inferred from homology"/>
<evidence type="ECO:0000313" key="8">
    <source>
        <dbReference type="Proteomes" id="UP000113968"/>
    </source>
</evidence>
<dbReference type="GO" id="GO:0004170">
    <property type="term" value="F:dUTP diphosphatase activity"/>
    <property type="evidence" value="ECO:0007669"/>
    <property type="project" value="InterPro"/>
</dbReference>
<dbReference type="InterPro" id="IPR036157">
    <property type="entry name" value="dUTPase-like_sf"/>
</dbReference>
<name>G8XUD7_9BETA</name>
<dbReference type="KEGG" id="vg:11464135"/>
<dbReference type="GO" id="GO:0046080">
    <property type="term" value="P:dUTP metabolic process"/>
    <property type="evidence" value="ECO:0007669"/>
    <property type="project" value="InterPro"/>
</dbReference>